<evidence type="ECO:0000313" key="1">
    <source>
        <dbReference type="EMBL" id="KRY06652.1"/>
    </source>
</evidence>
<comment type="caution">
    <text evidence="1">The sequence shown here is derived from an EMBL/GenBank/DDBJ whole genome shotgun (WGS) entry which is preliminary data.</text>
</comment>
<proteinExistence type="predicted"/>
<evidence type="ECO:0000313" key="2">
    <source>
        <dbReference type="Proteomes" id="UP000054653"/>
    </source>
</evidence>
<organism evidence="1 2">
    <name type="scientific">Trichinella britovi</name>
    <name type="common">Parasitic roundworm</name>
    <dbReference type="NCBI Taxonomy" id="45882"/>
    <lineage>
        <taxon>Eukaryota</taxon>
        <taxon>Metazoa</taxon>
        <taxon>Ecdysozoa</taxon>
        <taxon>Nematoda</taxon>
        <taxon>Enoplea</taxon>
        <taxon>Dorylaimia</taxon>
        <taxon>Trichinellida</taxon>
        <taxon>Trichinellidae</taxon>
        <taxon>Trichinella</taxon>
    </lineage>
</organism>
<dbReference type="AlphaFoldDB" id="A0A0V0Z2L6"/>
<dbReference type="EMBL" id="JYDI01004389">
    <property type="protein sequence ID" value="KRY06652.1"/>
    <property type="molecule type" value="Genomic_DNA"/>
</dbReference>
<keyword evidence="2" id="KW-1185">Reference proteome</keyword>
<dbReference type="Proteomes" id="UP000054653">
    <property type="component" value="Unassembled WGS sequence"/>
</dbReference>
<accession>A0A0V0Z2L6</accession>
<name>A0A0V0Z2L6_TRIBR</name>
<protein>
    <submittedName>
        <fullName evidence="1">Uncharacterized protein</fullName>
    </submittedName>
</protein>
<reference evidence="1 2" key="1">
    <citation type="submission" date="2015-01" db="EMBL/GenBank/DDBJ databases">
        <title>Evolution of Trichinella species and genotypes.</title>
        <authorList>
            <person name="Korhonen P.K."/>
            <person name="Edoardo P."/>
            <person name="Giuseppe L.R."/>
            <person name="Gasser R.B."/>
        </authorList>
    </citation>
    <scope>NUCLEOTIDE SEQUENCE [LARGE SCALE GENOMIC DNA]</scope>
    <source>
        <strain evidence="1">ISS120</strain>
    </source>
</reference>
<sequence>MLFYVSICKCYNTWEVQHLKSLILTRHKTTCSTEND</sequence>
<gene>
    <name evidence="1" type="ORF">T03_10185</name>
</gene>